<dbReference type="GO" id="GO:0007165">
    <property type="term" value="P:signal transduction"/>
    <property type="evidence" value="ECO:0007669"/>
    <property type="project" value="InterPro"/>
</dbReference>
<evidence type="ECO:0000313" key="3">
    <source>
        <dbReference type="Proteomes" id="UP000263900"/>
    </source>
</evidence>
<dbReference type="AlphaFoldDB" id="A0A3B7MYN2"/>
<feature type="domain" description="Death" evidence="1">
    <location>
        <begin position="172"/>
        <end position="212"/>
    </location>
</feature>
<dbReference type="PROSITE" id="PS50017">
    <property type="entry name" value="DEATH_DOMAIN"/>
    <property type="match status" value="1"/>
</dbReference>
<reference evidence="2 3" key="1">
    <citation type="submission" date="2018-09" db="EMBL/GenBank/DDBJ databases">
        <title>Genome sequencing of strain 6GH32-13.</title>
        <authorList>
            <person name="Weon H.-Y."/>
            <person name="Heo J."/>
            <person name="Kwon S.-W."/>
        </authorList>
    </citation>
    <scope>NUCLEOTIDE SEQUENCE [LARGE SCALE GENOMIC DNA]</scope>
    <source>
        <strain evidence="2 3">5GH32-13</strain>
    </source>
</reference>
<accession>A0A3B7MYN2</accession>
<dbReference type="OrthoDB" id="9798269at2"/>
<evidence type="ECO:0000313" key="2">
    <source>
        <dbReference type="EMBL" id="AXY78693.1"/>
    </source>
</evidence>
<dbReference type="RefSeq" id="WP_119054565.1">
    <property type="nucleotide sequence ID" value="NZ_CP032157.1"/>
</dbReference>
<dbReference type="InterPro" id="IPR000488">
    <property type="entry name" value="Death_dom"/>
</dbReference>
<protein>
    <recommendedName>
        <fullName evidence="1">Death domain-containing protein</fullName>
    </recommendedName>
</protein>
<gene>
    <name evidence="2" type="ORF">D3H65_18650</name>
</gene>
<dbReference type="Proteomes" id="UP000263900">
    <property type="component" value="Chromosome"/>
</dbReference>
<name>A0A3B7MYN2_9BACT</name>
<keyword evidence="3" id="KW-1185">Reference proteome</keyword>
<organism evidence="2 3">
    <name type="scientific">Paraflavitalea soli</name>
    <dbReference type="NCBI Taxonomy" id="2315862"/>
    <lineage>
        <taxon>Bacteria</taxon>
        <taxon>Pseudomonadati</taxon>
        <taxon>Bacteroidota</taxon>
        <taxon>Chitinophagia</taxon>
        <taxon>Chitinophagales</taxon>
        <taxon>Chitinophagaceae</taxon>
        <taxon>Paraflavitalea</taxon>
    </lineage>
</organism>
<evidence type="ECO:0000259" key="1">
    <source>
        <dbReference type="PROSITE" id="PS50017"/>
    </source>
</evidence>
<sequence>MEITQSIQQYAAYPIPHHLMTWLLKEYKEPNDKIHYLVRNGILQSVKKGLYVAGPKITSLKPDPFLLANHILGPSYVSLESALSYYEMIPEKVYETTSVTVKASRSFATPLGRFSYTRLRLPYYSYGIRSVEISKQQRILMATAEKALFDKIITTAGVEFRSKASVLTYIENDLRLDTDRLKALDVSMMQEWINTSPKKASLSTLLETIRQL</sequence>
<proteinExistence type="predicted"/>
<dbReference type="EMBL" id="CP032157">
    <property type="protein sequence ID" value="AXY78693.1"/>
    <property type="molecule type" value="Genomic_DNA"/>
</dbReference>
<dbReference type="KEGG" id="pseg:D3H65_18650"/>